<keyword evidence="2" id="KW-1185">Reference proteome</keyword>
<evidence type="ECO:0000313" key="2">
    <source>
        <dbReference type="Proteomes" id="UP000030645"/>
    </source>
</evidence>
<accession>W9RMH9</accession>
<gene>
    <name evidence="1" type="ORF">L484_007801</name>
</gene>
<protein>
    <submittedName>
        <fullName evidence="1">Uncharacterized protein</fullName>
    </submittedName>
</protein>
<name>W9RMH9_9ROSA</name>
<reference evidence="2" key="1">
    <citation type="submission" date="2013-01" db="EMBL/GenBank/DDBJ databases">
        <title>Draft Genome Sequence of a Mulberry Tree, Morus notabilis C.K. Schneid.</title>
        <authorList>
            <person name="He N."/>
            <person name="Zhao S."/>
        </authorList>
    </citation>
    <scope>NUCLEOTIDE SEQUENCE</scope>
</reference>
<organism evidence="1 2">
    <name type="scientific">Morus notabilis</name>
    <dbReference type="NCBI Taxonomy" id="981085"/>
    <lineage>
        <taxon>Eukaryota</taxon>
        <taxon>Viridiplantae</taxon>
        <taxon>Streptophyta</taxon>
        <taxon>Embryophyta</taxon>
        <taxon>Tracheophyta</taxon>
        <taxon>Spermatophyta</taxon>
        <taxon>Magnoliopsida</taxon>
        <taxon>eudicotyledons</taxon>
        <taxon>Gunneridae</taxon>
        <taxon>Pentapetalae</taxon>
        <taxon>rosids</taxon>
        <taxon>fabids</taxon>
        <taxon>Rosales</taxon>
        <taxon>Moraceae</taxon>
        <taxon>Moreae</taxon>
        <taxon>Morus</taxon>
    </lineage>
</organism>
<proteinExistence type="predicted"/>
<dbReference type="Proteomes" id="UP000030645">
    <property type="component" value="Unassembled WGS sequence"/>
</dbReference>
<evidence type="ECO:0000313" key="1">
    <source>
        <dbReference type="EMBL" id="EXB86776.1"/>
    </source>
</evidence>
<dbReference type="EMBL" id="KE344920">
    <property type="protein sequence ID" value="EXB86776.1"/>
    <property type="molecule type" value="Genomic_DNA"/>
</dbReference>
<sequence>MAERVAVLSMMIEVRRPSGQIKSSDRIEGEISLAIYLNELEIYGFSMMRGPRNRGACSTQTMAAAGRQRCASGSIAQPLQGATTDVRPSVIGNRWNTGGDVFADGEAQSKPLNITQDQTRKSTPSTTCLGPYFEESLTNLWAHPIDGPMHFFEAQAM</sequence>
<dbReference type="AlphaFoldDB" id="W9RMH9"/>